<protein>
    <submittedName>
        <fullName evidence="3">Tripartite-type tricarboxylate transporter receptor subunit TctC</fullName>
    </submittedName>
</protein>
<comment type="caution">
    <text evidence="3">The sequence shown here is derived from an EMBL/GenBank/DDBJ whole genome shotgun (WGS) entry which is preliminary data.</text>
</comment>
<dbReference type="InterPro" id="IPR005064">
    <property type="entry name" value="BUG"/>
</dbReference>
<dbReference type="Gene3D" id="3.40.190.150">
    <property type="entry name" value="Bordetella uptake gene, domain 1"/>
    <property type="match status" value="1"/>
</dbReference>
<dbReference type="PIRSF" id="PIRSF017082">
    <property type="entry name" value="YflP"/>
    <property type="match status" value="1"/>
</dbReference>
<feature type="chain" id="PRO_5045528407" evidence="2">
    <location>
        <begin position="27"/>
        <end position="327"/>
    </location>
</feature>
<proteinExistence type="inferred from homology"/>
<evidence type="ECO:0000256" key="1">
    <source>
        <dbReference type="ARBA" id="ARBA00006987"/>
    </source>
</evidence>
<dbReference type="SUPFAM" id="SSF53850">
    <property type="entry name" value="Periplasmic binding protein-like II"/>
    <property type="match status" value="1"/>
</dbReference>
<dbReference type="PANTHER" id="PTHR42928">
    <property type="entry name" value="TRICARBOXYLATE-BINDING PROTEIN"/>
    <property type="match status" value="1"/>
</dbReference>
<dbReference type="InterPro" id="IPR042100">
    <property type="entry name" value="Bug_dom1"/>
</dbReference>
<organism evidence="3 4">
    <name type="scientific">Hydrogenophaga laconesensis</name>
    <dbReference type="NCBI Taxonomy" id="1805971"/>
    <lineage>
        <taxon>Bacteria</taxon>
        <taxon>Pseudomonadati</taxon>
        <taxon>Pseudomonadota</taxon>
        <taxon>Betaproteobacteria</taxon>
        <taxon>Burkholderiales</taxon>
        <taxon>Comamonadaceae</taxon>
        <taxon>Hydrogenophaga</taxon>
    </lineage>
</organism>
<dbReference type="Pfam" id="PF03401">
    <property type="entry name" value="TctC"/>
    <property type="match status" value="1"/>
</dbReference>
<evidence type="ECO:0000313" key="3">
    <source>
        <dbReference type="EMBL" id="MDR7094001.1"/>
    </source>
</evidence>
<name>A0ABU1V953_9BURK</name>
<evidence type="ECO:0000313" key="4">
    <source>
        <dbReference type="Proteomes" id="UP001265550"/>
    </source>
</evidence>
<dbReference type="Proteomes" id="UP001265550">
    <property type="component" value="Unassembled WGS sequence"/>
</dbReference>
<feature type="signal peptide" evidence="2">
    <location>
        <begin position="1"/>
        <end position="26"/>
    </location>
</feature>
<keyword evidence="2" id="KW-0732">Signal</keyword>
<dbReference type="RefSeq" id="WP_204733276.1">
    <property type="nucleotide sequence ID" value="NZ_JAVDWE010000004.1"/>
</dbReference>
<dbReference type="CDD" id="cd07012">
    <property type="entry name" value="PBP2_Bug_TTT"/>
    <property type="match status" value="1"/>
</dbReference>
<keyword evidence="3" id="KW-0675">Receptor</keyword>
<keyword evidence="4" id="KW-1185">Reference proteome</keyword>
<sequence length="327" mass="33773">MIARRPLMLATLAAAALALPGAAALAQTYPSKTVTLVVSFPPGGDTDALARTFAEKLQARLGQPVVVENKTGASGTIGNSFVAKAAPDGHTLLFTPNTFATAPLVLKPGTGAVYDPLNDFTPVLLAGTQSLFLITHAGSGLNTVKDVVAAARSGKIGNYASPGSGSPMHILGEMFNRSAGAKLTQVPYRGSGPAIVDLVAGHIPMMYTTLGPVAQYIAQGKLVNVAVADPQRSPLAPHVPTLAEAGVKDAEVGAWQGFFGPKGMPAEVVRTLNGHLNEILKMPDVQARMQTMALIPAGGEPAALAKINAHHNERYGKVIREAGIKAD</sequence>
<accession>A0ABU1V953</accession>
<comment type="similarity">
    <text evidence="1">Belongs to the UPF0065 (bug) family.</text>
</comment>
<gene>
    <name evidence="3" type="ORF">J2X09_001739</name>
</gene>
<dbReference type="EMBL" id="JAVDWE010000004">
    <property type="protein sequence ID" value="MDR7094001.1"/>
    <property type="molecule type" value="Genomic_DNA"/>
</dbReference>
<evidence type="ECO:0000256" key="2">
    <source>
        <dbReference type="SAM" id="SignalP"/>
    </source>
</evidence>
<reference evidence="3 4" key="1">
    <citation type="submission" date="2023-07" db="EMBL/GenBank/DDBJ databases">
        <title>Sorghum-associated microbial communities from plants grown in Nebraska, USA.</title>
        <authorList>
            <person name="Schachtman D."/>
        </authorList>
    </citation>
    <scope>NUCLEOTIDE SEQUENCE [LARGE SCALE GENOMIC DNA]</scope>
    <source>
        <strain evidence="3 4">BE240</strain>
    </source>
</reference>
<dbReference type="PANTHER" id="PTHR42928:SF5">
    <property type="entry name" value="BLR1237 PROTEIN"/>
    <property type="match status" value="1"/>
</dbReference>
<dbReference type="Gene3D" id="3.40.190.10">
    <property type="entry name" value="Periplasmic binding protein-like II"/>
    <property type="match status" value="1"/>
</dbReference>